<feature type="region of interest" description="Disordered" evidence="1">
    <location>
        <begin position="482"/>
        <end position="566"/>
    </location>
</feature>
<name>A0A2C6KP69_9APIC</name>
<feature type="region of interest" description="Disordered" evidence="1">
    <location>
        <begin position="101"/>
        <end position="400"/>
    </location>
</feature>
<feature type="compositionally biased region" description="Low complexity" evidence="1">
    <location>
        <begin position="112"/>
        <end position="129"/>
    </location>
</feature>
<dbReference type="Proteomes" id="UP000221165">
    <property type="component" value="Unassembled WGS sequence"/>
</dbReference>
<keyword evidence="3" id="KW-1185">Reference proteome</keyword>
<feature type="compositionally biased region" description="Polar residues" evidence="1">
    <location>
        <begin position="193"/>
        <end position="206"/>
    </location>
</feature>
<sequence>MSQKAAVAGLSSQELPKSSCPSQNSTIASQVLSDAWLADLASSSRWMHGDSAVGFRILCHKIRVYESGILRALRFNVGPLDLPFSALRLQLKAFLTRCSHAPSIHPTPPTTPTTTTATPVSSSSLSAHSIKQTSDGHLTDLCYHSSPSHKTPYHTPTSSSPSSSSSSSSTSRTGSSCCPTEESGRVQRRSRESSPSADAQQPGQGSERSRPVAVGEGTKGVKKKTNTDTRKISEPTSSVKKENDHQGTNQKKRNSTSDCGTDSSGTAESPPSVRVTRSKSRGAMKGSSSSVGAVTTEVARSSDGSGGMTKKAVEDANEKKCREEVDTKEVKPGIGLEGKETKGLDHTVSSPSTPKTSGDTKVISKAEPPSVGSASSQGTEEIKKRGVTDSGGVQTDKEGEVEDFKSKAFCPVDFHPCCCESWPASGVAFAQLQDQLHSAALRELSLLFRTPFILERDTNAVVAACVIRAAIACGLPLAYSPPPPPPPAFSNTDRRDQGTHQPGDGTSTKTATPSPCGPSASGIRCINPEPVTEDLSKKSSARKDETHGRSFDAADEELRNPDKAIEMNERRVRSRVKTPTGEKGRERFLQALEAFDMHVERFLKGLKNPFWTRKTTVMRGGGSQDANTSKAARHEEDMDSDLTRGSQVFGVDPVEVQAALSELRLATIWMDDLLHTRGPLLLPSPVLTQPQTCRSVKRRDVFSSAHDDEKRRRVKFEMKITKTEEVGVAEELEEGAEERMVTSA</sequence>
<feature type="region of interest" description="Disordered" evidence="1">
    <location>
        <begin position="1"/>
        <end position="22"/>
    </location>
</feature>
<dbReference type="OrthoDB" id="348659at2759"/>
<organism evidence="2 3">
    <name type="scientific">Cystoisospora suis</name>
    <dbReference type="NCBI Taxonomy" id="483139"/>
    <lineage>
        <taxon>Eukaryota</taxon>
        <taxon>Sar</taxon>
        <taxon>Alveolata</taxon>
        <taxon>Apicomplexa</taxon>
        <taxon>Conoidasida</taxon>
        <taxon>Coccidia</taxon>
        <taxon>Eucoccidiorida</taxon>
        <taxon>Eimeriorina</taxon>
        <taxon>Sarcocystidae</taxon>
        <taxon>Cystoisospora</taxon>
    </lineage>
</organism>
<accession>A0A2C6KP69</accession>
<dbReference type="AlphaFoldDB" id="A0A2C6KP69"/>
<reference evidence="2 3" key="1">
    <citation type="journal article" date="2017" name="Int. J. Parasitol.">
        <title>The genome of the protozoan parasite Cystoisospora suis and a reverse vaccinology approach to identify vaccine candidates.</title>
        <authorList>
            <person name="Palmieri N."/>
            <person name="Shrestha A."/>
            <person name="Ruttkowski B."/>
            <person name="Beck T."/>
            <person name="Vogl C."/>
            <person name="Tomley F."/>
            <person name="Blake D.P."/>
            <person name="Joachim A."/>
        </authorList>
    </citation>
    <scope>NUCLEOTIDE SEQUENCE [LARGE SCALE GENOMIC DNA]</scope>
    <source>
        <strain evidence="2 3">Wien I</strain>
    </source>
</reference>
<dbReference type="EMBL" id="MIGC01004168">
    <property type="protein sequence ID" value="PHJ18408.1"/>
    <property type="molecule type" value="Genomic_DNA"/>
</dbReference>
<dbReference type="RefSeq" id="XP_067920115.1">
    <property type="nucleotide sequence ID" value="XM_068067902.1"/>
</dbReference>
<evidence type="ECO:0000256" key="1">
    <source>
        <dbReference type="SAM" id="MobiDB-lite"/>
    </source>
</evidence>
<comment type="caution">
    <text evidence="2">The sequence shown here is derived from an EMBL/GenBank/DDBJ whole genome shotgun (WGS) entry which is preliminary data.</text>
</comment>
<proteinExistence type="predicted"/>
<feature type="compositionally biased region" description="Basic and acidic residues" evidence="1">
    <location>
        <begin position="182"/>
        <end position="192"/>
    </location>
</feature>
<feature type="compositionally biased region" description="Basic and acidic residues" evidence="1">
    <location>
        <begin position="225"/>
        <end position="245"/>
    </location>
</feature>
<feature type="compositionally biased region" description="Low complexity" evidence="1">
    <location>
        <begin position="144"/>
        <end position="176"/>
    </location>
</feature>
<feature type="compositionally biased region" description="Polar residues" evidence="1">
    <location>
        <begin position="504"/>
        <end position="513"/>
    </location>
</feature>
<dbReference type="GeneID" id="94431113"/>
<feature type="compositionally biased region" description="Basic and acidic residues" evidence="1">
    <location>
        <begin position="534"/>
        <end position="566"/>
    </location>
</feature>
<feature type="compositionally biased region" description="Polar residues" evidence="1">
    <location>
        <begin position="286"/>
        <end position="303"/>
    </location>
</feature>
<gene>
    <name evidence="2" type="ORF">CSUI_007758</name>
</gene>
<protein>
    <submittedName>
        <fullName evidence="2">Uncharacterized protein</fullName>
    </submittedName>
</protein>
<evidence type="ECO:0000313" key="2">
    <source>
        <dbReference type="EMBL" id="PHJ18408.1"/>
    </source>
</evidence>
<feature type="compositionally biased region" description="Low complexity" evidence="1">
    <location>
        <begin position="256"/>
        <end position="266"/>
    </location>
</feature>
<feature type="region of interest" description="Disordered" evidence="1">
    <location>
        <begin position="617"/>
        <end position="640"/>
    </location>
</feature>
<dbReference type="VEuPathDB" id="ToxoDB:CSUI_007758"/>
<feature type="compositionally biased region" description="Polar residues" evidence="1">
    <location>
        <begin position="347"/>
        <end position="359"/>
    </location>
</feature>
<feature type="compositionally biased region" description="Polar residues" evidence="1">
    <location>
        <begin position="10"/>
        <end position="22"/>
    </location>
</feature>
<evidence type="ECO:0000313" key="3">
    <source>
        <dbReference type="Proteomes" id="UP000221165"/>
    </source>
</evidence>
<feature type="compositionally biased region" description="Basic and acidic residues" evidence="1">
    <location>
        <begin position="311"/>
        <end position="345"/>
    </location>
</feature>